<feature type="region of interest" description="Disordered" evidence="1">
    <location>
        <begin position="304"/>
        <end position="372"/>
    </location>
</feature>
<feature type="compositionally biased region" description="Low complexity" evidence="1">
    <location>
        <begin position="427"/>
        <end position="438"/>
    </location>
</feature>
<name>A0A8S0V325_OLEEU</name>
<protein>
    <submittedName>
        <fullName evidence="2">Uncharacterized protein</fullName>
    </submittedName>
</protein>
<dbReference type="PANTHER" id="PTHR35358">
    <property type="entry name" value="OS06G0711100 PROTEIN"/>
    <property type="match status" value="1"/>
</dbReference>
<feature type="region of interest" description="Disordered" evidence="1">
    <location>
        <begin position="391"/>
        <end position="438"/>
    </location>
</feature>
<accession>A0A8S0V325</accession>
<feature type="compositionally biased region" description="Polar residues" evidence="1">
    <location>
        <begin position="304"/>
        <end position="323"/>
    </location>
</feature>
<dbReference type="Pfam" id="PF05278">
    <property type="entry name" value="PEARLI-4"/>
    <property type="match status" value="1"/>
</dbReference>
<evidence type="ECO:0000256" key="1">
    <source>
        <dbReference type="SAM" id="MobiDB-lite"/>
    </source>
</evidence>
<dbReference type="PANTHER" id="PTHR35358:SF7">
    <property type="entry name" value="EXPRESSED PROTEIN"/>
    <property type="match status" value="1"/>
</dbReference>
<evidence type="ECO:0000313" key="2">
    <source>
        <dbReference type="EMBL" id="CAA3023793.1"/>
    </source>
</evidence>
<gene>
    <name evidence="2" type="ORF">OLEA9_A093260</name>
</gene>
<dbReference type="OrthoDB" id="1096033at2759"/>
<dbReference type="EMBL" id="CACTIH010009095">
    <property type="protein sequence ID" value="CAA3023793.1"/>
    <property type="molecule type" value="Genomic_DNA"/>
</dbReference>
<dbReference type="Proteomes" id="UP000594638">
    <property type="component" value="Unassembled WGS sequence"/>
</dbReference>
<dbReference type="InterPro" id="IPR007942">
    <property type="entry name" value="PLipase-like"/>
</dbReference>
<evidence type="ECO:0000313" key="3">
    <source>
        <dbReference type="Proteomes" id="UP000594638"/>
    </source>
</evidence>
<sequence>MFGFSPQQSSSPAFASSPAFGGGFASSSFGAASSSPVASSFFGASSSSSVASSPGFGGGFDLSSFVAASSSPVASSLFGASSSSSVASSPGFGGGFALSSFGAASTSSVASSPFGASSSSSVASSPFGASSSLSVASSSGFAFLPSESPAPISRSSFSFVSTPSPFATTCTDTLFGSSASVSSSPFGSTYSTLEASAPPSLFRTCRRFESTAPIYSSSFESSSSASAPSFSFPLSGSTAPANPSLFGSGSTPVSISLLSSSSAPSAAATTGLFDSGSCRTSSNSATTITGTISSLSPSFKMSIPVTSSASETQSKAAPSSTREIGSEDDQVSESVEKVPIDQMAKIGEDEDEKQGTMVGGQDCANSSMDPTTSTIEETTIPAKVHLAAAEQMATEANKPSVKEVDDEPPENSSTESEVFDGDKIGHSASGSLASRESSPCADSEDLALALQNSSPSQYAPIFNQILCRYGDISNESKLKSIEAKAAFFQLLAKVVERLSNHTVKSLDSGELQRMQEWIDDAEAVGFKVKWLQQRFKNIVTVSRYQERLMQLNEIGEQISAAKISLRAMKLRQINLKEEVDTIKVELDGDNFDESNLCEGLF</sequence>
<dbReference type="AlphaFoldDB" id="A0A8S0V325"/>
<reference evidence="2 3" key="1">
    <citation type="submission" date="2019-12" db="EMBL/GenBank/DDBJ databases">
        <authorList>
            <person name="Alioto T."/>
            <person name="Alioto T."/>
            <person name="Gomez Garrido J."/>
        </authorList>
    </citation>
    <scope>NUCLEOTIDE SEQUENCE [LARGE SCALE GENOMIC DNA]</scope>
</reference>
<feature type="region of interest" description="Disordered" evidence="1">
    <location>
        <begin position="29"/>
        <end position="53"/>
    </location>
</feature>
<dbReference type="Gramene" id="OE9A093260T1">
    <property type="protein sequence ID" value="OE9A093260C1"/>
    <property type="gene ID" value="OE9A093260"/>
</dbReference>
<keyword evidence="3" id="KW-1185">Reference proteome</keyword>
<comment type="caution">
    <text evidence="2">The sequence shown here is derived from an EMBL/GenBank/DDBJ whole genome shotgun (WGS) entry which is preliminary data.</text>
</comment>
<organism evidence="2 3">
    <name type="scientific">Olea europaea subsp. europaea</name>
    <dbReference type="NCBI Taxonomy" id="158383"/>
    <lineage>
        <taxon>Eukaryota</taxon>
        <taxon>Viridiplantae</taxon>
        <taxon>Streptophyta</taxon>
        <taxon>Embryophyta</taxon>
        <taxon>Tracheophyta</taxon>
        <taxon>Spermatophyta</taxon>
        <taxon>Magnoliopsida</taxon>
        <taxon>eudicotyledons</taxon>
        <taxon>Gunneridae</taxon>
        <taxon>Pentapetalae</taxon>
        <taxon>asterids</taxon>
        <taxon>lamiids</taxon>
        <taxon>Lamiales</taxon>
        <taxon>Oleaceae</taxon>
        <taxon>Oleeae</taxon>
        <taxon>Olea</taxon>
    </lineage>
</organism>
<proteinExistence type="predicted"/>